<evidence type="ECO:0000256" key="7">
    <source>
        <dbReference type="ARBA" id="ARBA00045681"/>
    </source>
</evidence>
<evidence type="ECO:0000256" key="3">
    <source>
        <dbReference type="ARBA" id="ARBA00022946"/>
    </source>
</evidence>
<keyword evidence="4" id="KW-0408">Iron</keyword>
<feature type="region of interest" description="Disordered" evidence="8">
    <location>
        <begin position="484"/>
        <end position="537"/>
    </location>
</feature>
<keyword evidence="6" id="KW-0496">Mitochondrion</keyword>
<evidence type="ECO:0000256" key="1">
    <source>
        <dbReference type="ARBA" id="ARBA00004173"/>
    </source>
</evidence>
<dbReference type="GO" id="GO:0051536">
    <property type="term" value="F:iron-sulfur cluster binding"/>
    <property type="evidence" value="ECO:0007669"/>
    <property type="project" value="UniProtKB-KW"/>
</dbReference>
<keyword evidence="3" id="KW-0809">Transit peptide</keyword>
<evidence type="ECO:0000256" key="2">
    <source>
        <dbReference type="ARBA" id="ARBA00022723"/>
    </source>
</evidence>
<comment type="subcellular location">
    <subcellularLocation>
        <location evidence="1">Mitochondrion</location>
    </subcellularLocation>
</comment>
<dbReference type="GO" id="GO:0003735">
    <property type="term" value="F:structural constituent of ribosome"/>
    <property type="evidence" value="ECO:0007669"/>
    <property type="project" value="TreeGrafter"/>
</dbReference>
<dbReference type="GO" id="GO:0046872">
    <property type="term" value="F:metal ion binding"/>
    <property type="evidence" value="ECO:0007669"/>
    <property type="project" value="UniProtKB-KW"/>
</dbReference>
<sequence>MAATSRYFSQLQTVVTCRLLRIPQNTWRYGTLKESRFSSTHEAKEISENIICRETCVDKNVGDILKKDHVGVSGHINYRKHPGIMRRTQSSLPTRLVKAIKVLLEKYPMTSLSTKTDKLVRYLNKRQPPLGNAELWQRTKDIEDRIFAEEGNKFANLDGPELEDALEAHRKRILLKLRKTVYHWKAMQYDAYTSYIYLLGRIASDFSVHIQCFTEISKRDPDFQPTSIFYHGSKVGAGIWASNNIWQNIGEHYCVDESSHMNTIARLLLQDGNEQERVMSISGVHFRNFGPSPKQNKFSMVVCAYNLMEQSSPEDRNQLVQDLWKMTDSYLVLIEIGTGAGFKLVNEARESLLQLSAEGDHENTESGHVFAPCPHDKMCPKVRVKNQPCLTECAMKNLDFSKKSMPQKSKSNLRYSYVIMKKGPRQSDTAWPRVLYRVKAQRHTHCHLCLPCGELQHVIISKAKYERHLYSCARHVDQGDFLPVSLTQDPPLDPSENSHSHEIGDNLCDQPDDASLSDTNDDSKDGSNVLRAYPITE</sequence>
<dbReference type="GO" id="GO:0005763">
    <property type="term" value="C:mitochondrial small ribosomal subunit"/>
    <property type="evidence" value="ECO:0007669"/>
    <property type="project" value="TreeGrafter"/>
</dbReference>
<reference evidence="9" key="1">
    <citation type="journal article" date="2023" name="G3 (Bethesda)">
        <title>A reference genome for the long-term kleptoplast-retaining sea slug Elysia crispata morphotype clarki.</title>
        <authorList>
            <person name="Eastman K.E."/>
            <person name="Pendleton A.L."/>
            <person name="Shaikh M.A."/>
            <person name="Suttiyut T."/>
            <person name="Ogas R."/>
            <person name="Tomko P."/>
            <person name="Gavelis G."/>
            <person name="Widhalm J.R."/>
            <person name="Wisecaver J.H."/>
        </authorList>
    </citation>
    <scope>NUCLEOTIDE SEQUENCE</scope>
    <source>
        <strain evidence="9">ECLA1</strain>
    </source>
</reference>
<evidence type="ECO:0008006" key="11">
    <source>
        <dbReference type="Google" id="ProtNLM"/>
    </source>
</evidence>
<dbReference type="PANTHER" id="PTHR13184:SF5">
    <property type="entry name" value="METHYLTRANSFERASE-LIKE PROTEIN 17, MITOCHONDRIAL"/>
    <property type="match status" value="1"/>
</dbReference>
<name>A0AAE0XTB2_9GAST</name>
<protein>
    <recommendedName>
        <fullName evidence="11">Methyltransferase-like protein 17, mitochondrial</fullName>
    </recommendedName>
</protein>
<proteinExistence type="predicted"/>
<organism evidence="9 10">
    <name type="scientific">Elysia crispata</name>
    <name type="common">lettuce slug</name>
    <dbReference type="NCBI Taxonomy" id="231223"/>
    <lineage>
        <taxon>Eukaryota</taxon>
        <taxon>Metazoa</taxon>
        <taxon>Spiralia</taxon>
        <taxon>Lophotrochozoa</taxon>
        <taxon>Mollusca</taxon>
        <taxon>Gastropoda</taxon>
        <taxon>Heterobranchia</taxon>
        <taxon>Euthyneura</taxon>
        <taxon>Panpulmonata</taxon>
        <taxon>Sacoglossa</taxon>
        <taxon>Placobranchoidea</taxon>
        <taxon>Plakobranchidae</taxon>
        <taxon>Elysia</taxon>
    </lineage>
</organism>
<dbReference type="GO" id="GO:0008168">
    <property type="term" value="F:methyltransferase activity"/>
    <property type="evidence" value="ECO:0007669"/>
    <property type="project" value="InterPro"/>
</dbReference>
<evidence type="ECO:0000256" key="4">
    <source>
        <dbReference type="ARBA" id="ARBA00023004"/>
    </source>
</evidence>
<dbReference type="InterPro" id="IPR015324">
    <property type="entry name" value="Ribosomal_Rsm22-like"/>
</dbReference>
<evidence type="ECO:0000256" key="6">
    <source>
        <dbReference type="ARBA" id="ARBA00023128"/>
    </source>
</evidence>
<evidence type="ECO:0000313" key="10">
    <source>
        <dbReference type="Proteomes" id="UP001283361"/>
    </source>
</evidence>
<keyword evidence="10" id="KW-1185">Reference proteome</keyword>
<dbReference type="Proteomes" id="UP001283361">
    <property type="component" value="Unassembled WGS sequence"/>
</dbReference>
<evidence type="ECO:0000313" key="9">
    <source>
        <dbReference type="EMBL" id="KAK3709778.1"/>
    </source>
</evidence>
<dbReference type="PANTHER" id="PTHR13184">
    <property type="entry name" value="37S RIBOSOMAL PROTEIN S22"/>
    <property type="match status" value="1"/>
</dbReference>
<accession>A0AAE0XTB2</accession>
<keyword evidence="2" id="KW-0479">Metal-binding</keyword>
<gene>
    <name evidence="9" type="ORF">RRG08_028811</name>
</gene>
<dbReference type="InterPro" id="IPR052571">
    <property type="entry name" value="Mt_RNA_Methyltransferase"/>
</dbReference>
<dbReference type="EMBL" id="JAWDGP010007653">
    <property type="protein sequence ID" value="KAK3709778.1"/>
    <property type="molecule type" value="Genomic_DNA"/>
</dbReference>
<dbReference type="AlphaFoldDB" id="A0AAE0XTB2"/>
<dbReference type="GO" id="GO:0006412">
    <property type="term" value="P:translation"/>
    <property type="evidence" value="ECO:0007669"/>
    <property type="project" value="InterPro"/>
</dbReference>
<keyword evidence="5" id="KW-0411">Iron-sulfur</keyword>
<comment type="caution">
    <text evidence="9">The sequence shown here is derived from an EMBL/GenBank/DDBJ whole genome shotgun (WGS) entry which is preliminary data.</text>
</comment>
<evidence type="ECO:0000256" key="5">
    <source>
        <dbReference type="ARBA" id="ARBA00023014"/>
    </source>
</evidence>
<evidence type="ECO:0000256" key="8">
    <source>
        <dbReference type="SAM" id="MobiDB-lite"/>
    </source>
</evidence>
<dbReference type="Pfam" id="PF09243">
    <property type="entry name" value="Rsm22"/>
    <property type="match status" value="1"/>
</dbReference>
<comment type="function">
    <text evidence="7">Mitochondrial ribosome (mitoribosome) assembly factor. Binds at the interface of the head and body domains of the mitochondrial small ribosomal subunit (mt-SSU), occluding the mRNA channel and preventing compaction of the head domain towards the body. Probable inactive methyltransferase: retains the characteristic folding and ability to bind S-adenosyl-L-methionine, but it probably lost its methyltransferase activity.</text>
</comment>